<dbReference type="GO" id="GO:0008171">
    <property type="term" value="F:O-methyltransferase activity"/>
    <property type="evidence" value="ECO:0007669"/>
    <property type="project" value="InterPro"/>
</dbReference>
<accession>A0A1E3I745</accession>
<organism evidence="5 6">
    <name type="scientific">Cryptococcus amylolentus CBS 6039</name>
    <dbReference type="NCBI Taxonomy" id="1295533"/>
    <lineage>
        <taxon>Eukaryota</taxon>
        <taxon>Fungi</taxon>
        <taxon>Dikarya</taxon>
        <taxon>Basidiomycota</taxon>
        <taxon>Agaricomycotina</taxon>
        <taxon>Tremellomycetes</taxon>
        <taxon>Tremellales</taxon>
        <taxon>Cryptococcaceae</taxon>
        <taxon>Cryptococcus</taxon>
    </lineage>
</organism>
<dbReference type="InterPro" id="IPR029063">
    <property type="entry name" value="SAM-dependent_MTases_sf"/>
</dbReference>
<evidence type="ECO:0000256" key="2">
    <source>
        <dbReference type="ARBA" id="ARBA00022679"/>
    </source>
</evidence>
<evidence type="ECO:0000256" key="4">
    <source>
        <dbReference type="ARBA" id="ARBA00023453"/>
    </source>
</evidence>
<sequence>MSSGAFFHIFQRHFEEADVIKTAPTAAQVDAYLSPKLLHPSFGADPALSSFHTKARAARLPPISVSPLQGQFLSILALSIGAERILELGTLAGHSTALLSKALPRHGQIDTLEVNPRHAAVAQRNFEDAGLVPFPTIHIGPALETLRKMEKPEGGAYDLMFIDADKEGTVEYVKEGLRLVKKGGVILVDNAVLHGTIAQSRKEEPSSVVEGMRRLYDWIEEDAGKTVLANVTQTVGARSWE</sequence>
<dbReference type="GO" id="GO:0008757">
    <property type="term" value="F:S-adenosylmethionine-dependent methyltransferase activity"/>
    <property type="evidence" value="ECO:0007669"/>
    <property type="project" value="TreeGrafter"/>
</dbReference>
<name>A0A1E3I745_9TREE</name>
<dbReference type="GeneID" id="30153054"/>
<dbReference type="InterPro" id="IPR050362">
    <property type="entry name" value="Cation-dep_OMT"/>
</dbReference>
<evidence type="ECO:0000313" key="6">
    <source>
        <dbReference type="Proteomes" id="UP000094065"/>
    </source>
</evidence>
<dbReference type="STRING" id="1295533.A0A1E3I745"/>
<dbReference type="AlphaFoldDB" id="A0A1E3I745"/>
<evidence type="ECO:0000256" key="3">
    <source>
        <dbReference type="ARBA" id="ARBA00022691"/>
    </source>
</evidence>
<dbReference type="OrthoDB" id="10251242at2759"/>
<dbReference type="Proteomes" id="UP000094065">
    <property type="component" value="Unassembled WGS sequence"/>
</dbReference>
<keyword evidence="2" id="KW-0808">Transferase</keyword>
<evidence type="ECO:0008006" key="7">
    <source>
        <dbReference type="Google" id="ProtNLM"/>
    </source>
</evidence>
<evidence type="ECO:0000313" key="5">
    <source>
        <dbReference type="EMBL" id="ODN83646.1"/>
    </source>
</evidence>
<dbReference type="Pfam" id="PF01596">
    <property type="entry name" value="Methyltransf_3"/>
    <property type="match status" value="1"/>
</dbReference>
<evidence type="ECO:0000256" key="1">
    <source>
        <dbReference type="ARBA" id="ARBA00022603"/>
    </source>
</evidence>
<dbReference type="InterPro" id="IPR002935">
    <property type="entry name" value="SAM_O-MeTrfase"/>
</dbReference>
<proteinExistence type="inferred from homology"/>
<keyword evidence="6" id="KW-1185">Reference proteome</keyword>
<protein>
    <recommendedName>
        <fullName evidence="7">O-methyltransferase</fullName>
    </recommendedName>
</protein>
<dbReference type="GO" id="GO:0032259">
    <property type="term" value="P:methylation"/>
    <property type="evidence" value="ECO:0007669"/>
    <property type="project" value="UniProtKB-KW"/>
</dbReference>
<keyword evidence="3" id="KW-0949">S-adenosyl-L-methionine</keyword>
<dbReference type="PANTHER" id="PTHR10509">
    <property type="entry name" value="O-METHYLTRANSFERASE-RELATED"/>
    <property type="match status" value="1"/>
</dbReference>
<dbReference type="SUPFAM" id="SSF53335">
    <property type="entry name" value="S-adenosyl-L-methionine-dependent methyltransferases"/>
    <property type="match status" value="1"/>
</dbReference>
<comment type="similarity">
    <text evidence="4">Belongs to the class I-like SAM-binding methyltransferase superfamily. Cation-dependent O-methyltransferase family.</text>
</comment>
<dbReference type="EMBL" id="AWGJ01000002">
    <property type="protein sequence ID" value="ODN83646.1"/>
    <property type="molecule type" value="Genomic_DNA"/>
</dbReference>
<dbReference type="Gene3D" id="3.40.50.150">
    <property type="entry name" value="Vaccinia Virus protein VP39"/>
    <property type="match status" value="1"/>
</dbReference>
<reference evidence="5 6" key="1">
    <citation type="submission" date="2016-06" db="EMBL/GenBank/DDBJ databases">
        <title>Evolution of pathogenesis and genome organization in the Tremellales.</title>
        <authorList>
            <person name="Cuomo C."/>
            <person name="Litvintseva A."/>
            <person name="Heitman J."/>
            <person name="Chen Y."/>
            <person name="Sun S."/>
            <person name="Springer D."/>
            <person name="Dromer F."/>
            <person name="Young S."/>
            <person name="Zeng Q."/>
            <person name="Chapman S."/>
            <person name="Gujja S."/>
            <person name="Saif S."/>
            <person name="Birren B."/>
        </authorList>
    </citation>
    <scope>NUCLEOTIDE SEQUENCE [LARGE SCALE GENOMIC DNA]</scope>
    <source>
        <strain evidence="5 6">CBS 6039</strain>
    </source>
</reference>
<dbReference type="PANTHER" id="PTHR10509:SF14">
    <property type="entry name" value="CAFFEOYL-COA O-METHYLTRANSFERASE 3-RELATED"/>
    <property type="match status" value="1"/>
</dbReference>
<comment type="caution">
    <text evidence="5">The sequence shown here is derived from an EMBL/GenBank/DDBJ whole genome shotgun (WGS) entry which is preliminary data.</text>
</comment>
<keyword evidence="1" id="KW-0489">Methyltransferase</keyword>
<dbReference type="PROSITE" id="PS51682">
    <property type="entry name" value="SAM_OMT_I"/>
    <property type="match status" value="1"/>
</dbReference>
<dbReference type="RefSeq" id="XP_018997646.1">
    <property type="nucleotide sequence ID" value="XM_019135219.1"/>
</dbReference>
<dbReference type="CDD" id="cd02440">
    <property type="entry name" value="AdoMet_MTases"/>
    <property type="match status" value="1"/>
</dbReference>
<gene>
    <name evidence="5" type="ORF">L202_01745</name>
</gene>